<reference evidence="1" key="1">
    <citation type="submission" date="2020-07" db="EMBL/GenBank/DDBJ databases">
        <title>Genomic analysis of a strain of Sedimentibacter Hydroxybenzoicus DSM7310.</title>
        <authorList>
            <person name="Ma S."/>
        </authorList>
    </citation>
    <scope>NUCLEOTIDE SEQUENCE</scope>
    <source>
        <strain evidence="1">DSM 7310</strain>
    </source>
</reference>
<dbReference type="InterPro" id="IPR003749">
    <property type="entry name" value="ThiS/MoaD-like"/>
</dbReference>
<comment type="caution">
    <text evidence="1">The sequence shown here is derived from an EMBL/GenBank/DDBJ whole genome shotgun (WGS) entry which is preliminary data.</text>
</comment>
<evidence type="ECO:0000313" key="2">
    <source>
        <dbReference type="Proteomes" id="UP000611629"/>
    </source>
</evidence>
<protein>
    <submittedName>
        <fullName evidence="1">Sulfur carrier protein ThiS</fullName>
    </submittedName>
</protein>
<dbReference type="Gene3D" id="3.10.20.30">
    <property type="match status" value="1"/>
</dbReference>
<proteinExistence type="predicted"/>
<sequence length="65" mass="7336">MEVIVNNKTMTVPHNYTVSNLIKHLNYIESVAVFINGKQILMSQYGNYQLSKNDNIRIIKPLGGG</sequence>
<dbReference type="EMBL" id="JACBNQ010000031">
    <property type="protein sequence ID" value="NYB75866.1"/>
    <property type="molecule type" value="Genomic_DNA"/>
</dbReference>
<name>A0A974BMZ1_SEDHY</name>
<dbReference type="SUPFAM" id="SSF54285">
    <property type="entry name" value="MoaD/ThiS"/>
    <property type="match status" value="1"/>
</dbReference>
<dbReference type="NCBIfam" id="TIGR01683">
    <property type="entry name" value="thiS"/>
    <property type="match status" value="1"/>
</dbReference>
<dbReference type="RefSeq" id="WP_179239585.1">
    <property type="nucleotide sequence ID" value="NZ_JACBNQ010000031.1"/>
</dbReference>
<organism evidence="1 2">
    <name type="scientific">Sedimentibacter hydroxybenzoicus DSM 7310</name>
    <dbReference type="NCBI Taxonomy" id="1123245"/>
    <lineage>
        <taxon>Bacteria</taxon>
        <taxon>Bacillati</taxon>
        <taxon>Bacillota</taxon>
        <taxon>Tissierellia</taxon>
        <taxon>Sedimentibacter</taxon>
    </lineage>
</organism>
<evidence type="ECO:0000313" key="1">
    <source>
        <dbReference type="EMBL" id="NYB75866.1"/>
    </source>
</evidence>
<dbReference type="AlphaFoldDB" id="A0A974BMZ1"/>
<dbReference type="InterPro" id="IPR016155">
    <property type="entry name" value="Mopterin_synth/thiamin_S_b"/>
</dbReference>
<dbReference type="InterPro" id="IPR010035">
    <property type="entry name" value="Thi_S"/>
</dbReference>
<dbReference type="Proteomes" id="UP000611629">
    <property type="component" value="Unassembled WGS sequence"/>
</dbReference>
<dbReference type="Pfam" id="PF02597">
    <property type="entry name" value="ThiS"/>
    <property type="match status" value="1"/>
</dbReference>
<accession>A0A974BMZ1</accession>
<gene>
    <name evidence="1" type="primary">thiS</name>
    <name evidence="1" type="ORF">HZF24_17085</name>
</gene>
<keyword evidence="2" id="KW-1185">Reference proteome</keyword>
<dbReference type="InterPro" id="IPR012675">
    <property type="entry name" value="Beta-grasp_dom_sf"/>
</dbReference>